<dbReference type="Pfam" id="PF00408">
    <property type="entry name" value="PGM_PMM_IV"/>
    <property type="match status" value="1"/>
</dbReference>
<dbReference type="CDD" id="cd05799">
    <property type="entry name" value="PGM2"/>
    <property type="match status" value="1"/>
</dbReference>
<dbReference type="Pfam" id="PF02879">
    <property type="entry name" value="PGM_PMM_II"/>
    <property type="match status" value="1"/>
</dbReference>
<dbReference type="Pfam" id="PF02878">
    <property type="entry name" value="PGM_PMM_I"/>
    <property type="match status" value="1"/>
</dbReference>
<evidence type="ECO:0000256" key="1">
    <source>
        <dbReference type="ARBA" id="ARBA00000443"/>
    </source>
</evidence>
<dbReference type="InterPro" id="IPR005844">
    <property type="entry name" value="A-D-PHexomutase_a/b/a-I"/>
</dbReference>
<organism evidence="13 14">
    <name type="scientific">Tissierella simiarum</name>
    <dbReference type="NCBI Taxonomy" id="2841534"/>
    <lineage>
        <taxon>Bacteria</taxon>
        <taxon>Bacillati</taxon>
        <taxon>Bacillota</taxon>
        <taxon>Tissierellia</taxon>
        <taxon>Tissierellales</taxon>
        <taxon>Tissierellaceae</taxon>
        <taxon>Tissierella</taxon>
    </lineage>
</organism>
<gene>
    <name evidence="13" type="ORF">KQI42_07915</name>
</gene>
<evidence type="ECO:0000256" key="7">
    <source>
        <dbReference type="ARBA" id="ARBA00023235"/>
    </source>
</evidence>
<evidence type="ECO:0000256" key="4">
    <source>
        <dbReference type="ARBA" id="ARBA00022553"/>
    </source>
</evidence>
<name>A0ABS6E5A2_9FIRM</name>
<evidence type="ECO:0000259" key="12">
    <source>
        <dbReference type="Pfam" id="PF02880"/>
    </source>
</evidence>
<dbReference type="EC" id="5.4.2.2" evidence="3"/>
<comment type="caution">
    <text evidence="13">The sequence shown here is derived from an EMBL/GenBank/DDBJ whole genome shotgun (WGS) entry which is preliminary data.</text>
</comment>
<dbReference type="InterPro" id="IPR016066">
    <property type="entry name" value="A-D-PHexomutase_CS"/>
</dbReference>
<comment type="catalytic activity">
    <reaction evidence="1">
        <text>alpha-D-glucose 1-phosphate = alpha-D-glucose 6-phosphate</text>
        <dbReference type="Rhea" id="RHEA:23536"/>
        <dbReference type="ChEBI" id="CHEBI:58225"/>
        <dbReference type="ChEBI" id="CHEBI:58601"/>
        <dbReference type="EC" id="5.4.2.2"/>
    </reaction>
</comment>
<reference evidence="13 14" key="1">
    <citation type="submission" date="2021-06" db="EMBL/GenBank/DDBJ databases">
        <authorList>
            <person name="Sun Q."/>
            <person name="Li D."/>
        </authorList>
    </citation>
    <scope>NUCLEOTIDE SEQUENCE [LARGE SCALE GENOMIC DNA]</scope>
    <source>
        <strain evidence="13 14">MSJ-40</strain>
    </source>
</reference>
<evidence type="ECO:0000259" key="10">
    <source>
        <dbReference type="Pfam" id="PF02878"/>
    </source>
</evidence>
<feature type="domain" description="Alpha-D-phosphohexomutase C-terminal" evidence="9">
    <location>
        <begin position="499"/>
        <end position="534"/>
    </location>
</feature>
<feature type="domain" description="Alpha-D-phosphohexomutase alpha/beta/alpha" evidence="12">
    <location>
        <begin position="321"/>
        <end position="448"/>
    </location>
</feature>
<evidence type="ECO:0000259" key="9">
    <source>
        <dbReference type="Pfam" id="PF00408"/>
    </source>
</evidence>
<dbReference type="InterPro" id="IPR005843">
    <property type="entry name" value="A-D-PHexomutase_C"/>
</dbReference>
<evidence type="ECO:0000256" key="5">
    <source>
        <dbReference type="ARBA" id="ARBA00022723"/>
    </source>
</evidence>
<evidence type="ECO:0000259" key="11">
    <source>
        <dbReference type="Pfam" id="PF02879"/>
    </source>
</evidence>
<feature type="domain" description="Alpha-D-phosphohexomutase alpha/beta/alpha" evidence="11">
    <location>
        <begin position="208"/>
        <end position="311"/>
    </location>
</feature>
<evidence type="ECO:0000313" key="14">
    <source>
        <dbReference type="Proteomes" id="UP000749471"/>
    </source>
</evidence>
<keyword evidence="4" id="KW-0597">Phosphoprotein</keyword>
<sequence>MEFLEKYNYWIENEYFDEETKKELKSITDEKEIEDRFYADLTFGTAGLRGKIGAGTNRMNKYTISLATQGLAQVIVNRGKEAMDRGVAIAFDVRHFSDKFAEIAAQVLAANGVKVYLFEGIRPTPELSYTIRRLNTISGIVVTASHNPRDYNGYKVYWEDGSQILDDVAGEILSEINKIQDFSEIKLMDLNEAIERKYINYVGKEIDDEYIEKVKNLALNEDIDKGIKIVYTPLNGTGNKPVRRVLKERGFNNIIVVPEQENPDPDFTTVGYPNPEDVKAFNYAVKLGKEKEADILIATDPDCDRVACMVKNDNEEYVFINGNKTGALLINYILTTRNRDNTIPKDGVIVKSIVTGDLSKAIAESYGVETIETLTGFKHICGKANEFDKTKEHTFIFGYEESIGYVYDTIVRDKDAVISSMLIAEMAAFYKKHGKTLLDELEAIYKQYGYYDEKLISIVLEGLEGSRRIGRMMDSFRESPIDKIEDMKLIKVIDYLNDETGNPKSNVLKYYFDDGSWYAIRPSGTEPKIKIYIYSKGGNKEEAESKIQSIESTVISRIDSIK</sequence>
<comment type="similarity">
    <text evidence="8">Belongs to the phosphohexose mutase family.</text>
</comment>
<keyword evidence="5 8" id="KW-0479">Metal-binding</keyword>
<evidence type="ECO:0000256" key="6">
    <source>
        <dbReference type="ARBA" id="ARBA00022842"/>
    </source>
</evidence>
<dbReference type="RefSeq" id="WP_216518552.1">
    <property type="nucleotide sequence ID" value="NZ_JAHLPM010000005.1"/>
</dbReference>
<evidence type="ECO:0000256" key="2">
    <source>
        <dbReference type="ARBA" id="ARBA00001946"/>
    </source>
</evidence>
<dbReference type="Proteomes" id="UP000749471">
    <property type="component" value="Unassembled WGS sequence"/>
</dbReference>
<comment type="cofactor">
    <cofactor evidence="2">
        <name>Mg(2+)</name>
        <dbReference type="ChEBI" id="CHEBI:18420"/>
    </cofactor>
</comment>
<dbReference type="InterPro" id="IPR005845">
    <property type="entry name" value="A-D-PHexomutase_a/b/a-II"/>
</dbReference>
<keyword evidence="6 8" id="KW-0460">Magnesium</keyword>
<dbReference type="PANTHER" id="PTHR45745:SF1">
    <property type="entry name" value="PHOSPHOGLUCOMUTASE 2B-RELATED"/>
    <property type="match status" value="1"/>
</dbReference>
<keyword evidence="7" id="KW-0413">Isomerase</keyword>
<dbReference type="PANTHER" id="PTHR45745">
    <property type="entry name" value="PHOSPHOMANNOMUTASE 45A"/>
    <property type="match status" value="1"/>
</dbReference>
<dbReference type="EMBL" id="JAHLPM010000005">
    <property type="protein sequence ID" value="MBU5437929.1"/>
    <property type="molecule type" value="Genomic_DNA"/>
</dbReference>
<evidence type="ECO:0000256" key="8">
    <source>
        <dbReference type="RuleBase" id="RU004326"/>
    </source>
</evidence>
<accession>A0ABS6E5A2</accession>
<proteinExistence type="inferred from homology"/>
<keyword evidence="14" id="KW-1185">Reference proteome</keyword>
<dbReference type="PROSITE" id="PS00710">
    <property type="entry name" value="PGM_PMM"/>
    <property type="match status" value="1"/>
</dbReference>
<evidence type="ECO:0000256" key="3">
    <source>
        <dbReference type="ARBA" id="ARBA00012728"/>
    </source>
</evidence>
<feature type="domain" description="Alpha-D-phosphohexomutase alpha/beta/alpha" evidence="10">
    <location>
        <begin position="42"/>
        <end position="180"/>
    </location>
</feature>
<protein>
    <recommendedName>
        <fullName evidence="3">phosphoglucomutase (alpha-D-glucose-1,6-bisphosphate-dependent)</fullName>
        <ecNumber evidence="3">5.4.2.2</ecNumber>
    </recommendedName>
</protein>
<evidence type="ECO:0000313" key="13">
    <source>
        <dbReference type="EMBL" id="MBU5437929.1"/>
    </source>
</evidence>
<dbReference type="InterPro" id="IPR005846">
    <property type="entry name" value="A-D-PHexomutase_a/b/a-III"/>
</dbReference>
<dbReference type="Pfam" id="PF02880">
    <property type="entry name" value="PGM_PMM_III"/>
    <property type="match status" value="1"/>
</dbReference>